<organism evidence="9 10">
    <name type="scientific">Podarcis muralis</name>
    <name type="common">Wall lizard</name>
    <name type="synonym">Lacerta muralis</name>
    <dbReference type="NCBI Taxonomy" id="64176"/>
    <lineage>
        <taxon>Eukaryota</taxon>
        <taxon>Metazoa</taxon>
        <taxon>Chordata</taxon>
        <taxon>Craniata</taxon>
        <taxon>Vertebrata</taxon>
        <taxon>Euteleostomi</taxon>
        <taxon>Lepidosauria</taxon>
        <taxon>Squamata</taxon>
        <taxon>Bifurcata</taxon>
        <taxon>Unidentata</taxon>
        <taxon>Episquamata</taxon>
        <taxon>Laterata</taxon>
        <taxon>Lacertibaenia</taxon>
        <taxon>Lacertidae</taxon>
        <taxon>Podarcis</taxon>
    </lineage>
</organism>
<comment type="catalytic activity">
    <reaction evidence="7">
        <text>Ca(2+)(out) + K(+)(out) + 4 Na(+)(in) = Ca(2+)(in) + K(+)(in) + 4 Na(+)(out)</text>
        <dbReference type="Rhea" id="RHEA:69967"/>
        <dbReference type="ChEBI" id="CHEBI:29101"/>
        <dbReference type="ChEBI" id="CHEBI:29103"/>
        <dbReference type="ChEBI" id="CHEBI:29108"/>
    </reaction>
</comment>
<accession>A0A670KLM8</accession>
<evidence type="ECO:0000256" key="7">
    <source>
        <dbReference type="ARBA" id="ARBA00033627"/>
    </source>
</evidence>
<evidence type="ECO:0000256" key="3">
    <source>
        <dbReference type="ARBA" id="ARBA00022449"/>
    </source>
</evidence>
<sequence length="117" mass="13096">RILWGGKGPLTIRSSRGRLWGCGAHLALLAEGAGIQLPENKTQCVASPSSEFPEGFFTQQEREDGGIIIYFLIILYMFLAVSIVCDYYFLPSLEIISDGKWESNPDHTQITQKTSYH</sequence>
<evidence type="ECO:0000256" key="1">
    <source>
        <dbReference type="ARBA" id="ARBA00004141"/>
    </source>
</evidence>
<evidence type="ECO:0000256" key="2">
    <source>
        <dbReference type="ARBA" id="ARBA00005364"/>
    </source>
</evidence>
<keyword evidence="5 8" id="KW-1133">Transmembrane helix</keyword>
<evidence type="ECO:0000313" key="10">
    <source>
        <dbReference type="Proteomes" id="UP000472272"/>
    </source>
</evidence>
<evidence type="ECO:0000256" key="6">
    <source>
        <dbReference type="ARBA" id="ARBA00023136"/>
    </source>
</evidence>
<proteinExistence type="inferred from homology"/>
<dbReference type="GO" id="GO:0006874">
    <property type="term" value="P:intracellular calcium ion homeostasis"/>
    <property type="evidence" value="ECO:0007669"/>
    <property type="project" value="TreeGrafter"/>
</dbReference>
<reference evidence="9" key="2">
    <citation type="submission" date="2025-08" db="UniProtKB">
        <authorList>
            <consortium name="Ensembl"/>
        </authorList>
    </citation>
    <scope>IDENTIFICATION</scope>
</reference>
<dbReference type="InterPro" id="IPR004481">
    <property type="entry name" value="K/Na/Ca-exchanger"/>
</dbReference>
<protein>
    <recommendedName>
        <fullName evidence="11">Solute carrier family 24 member 5</fullName>
    </recommendedName>
</protein>
<dbReference type="GO" id="GO:0016020">
    <property type="term" value="C:membrane"/>
    <property type="evidence" value="ECO:0007669"/>
    <property type="project" value="UniProtKB-SubCell"/>
</dbReference>
<reference evidence="9 10" key="1">
    <citation type="journal article" date="2019" name="Proc. Natl. Acad. Sci. U.S.A.">
        <title>Regulatory changes in pterin and carotenoid genes underlie balanced color polymorphisms in the wall lizard.</title>
        <authorList>
            <person name="Andrade P."/>
            <person name="Pinho C."/>
            <person name="Perez I de Lanuza G."/>
            <person name="Afonso S."/>
            <person name="Brejcha J."/>
            <person name="Rubin C.J."/>
            <person name="Wallerman O."/>
            <person name="Pereira P."/>
            <person name="Sabatino S.J."/>
            <person name="Bellati A."/>
            <person name="Pellitteri-Rosa D."/>
            <person name="Bosakova Z."/>
            <person name="Bunikis I."/>
            <person name="Carretero M.A."/>
            <person name="Feiner N."/>
            <person name="Marsik P."/>
            <person name="Pauperio F."/>
            <person name="Salvi D."/>
            <person name="Soler L."/>
            <person name="While G.M."/>
            <person name="Uller T."/>
            <person name="Font E."/>
            <person name="Andersson L."/>
            <person name="Carneiro M."/>
        </authorList>
    </citation>
    <scope>NUCLEOTIDE SEQUENCE</scope>
</reference>
<keyword evidence="10" id="KW-1185">Reference proteome</keyword>
<reference evidence="9" key="3">
    <citation type="submission" date="2025-09" db="UniProtKB">
        <authorList>
            <consortium name="Ensembl"/>
        </authorList>
    </citation>
    <scope>IDENTIFICATION</scope>
</reference>
<dbReference type="AlphaFoldDB" id="A0A670KLM8"/>
<evidence type="ECO:0008006" key="11">
    <source>
        <dbReference type="Google" id="ProtNLM"/>
    </source>
</evidence>
<keyword evidence="3" id="KW-0050">Antiport</keyword>
<keyword evidence="6 8" id="KW-0472">Membrane</keyword>
<dbReference type="Proteomes" id="UP000472272">
    <property type="component" value="Chromosome 14"/>
</dbReference>
<dbReference type="GeneTree" id="ENSGT01030000234532"/>
<dbReference type="GO" id="GO:0005802">
    <property type="term" value="C:trans-Golgi network"/>
    <property type="evidence" value="ECO:0007669"/>
    <property type="project" value="TreeGrafter"/>
</dbReference>
<dbReference type="GO" id="GO:0005262">
    <property type="term" value="F:calcium channel activity"/>
    <property type="evidence" value="ECO:0007669"/>
    <property type="project" value="TreeGrafter"/>
</dbReference>
<comment type="subcellular location">
    <subcellularLocation>
        <location evidence="1">Membrane</location>
        <topology evidence="1">Multi-pass membrane protein</topology>
    </subcellularLocation>
</comment>
<dbReference type="Ensembl" id="ENSPMRT00000037766.1">
    <property type="protein sequence ID" value="ENSPMRP00000035627.1"/>
    <property type="gene ID" value="ENSPMRG00000023036.1"/>
</dbReference>
<evidence type="ECO:0000256" key="4">
    <source>
        <dbReference type="ARBA" id="ARBA00022692"/>
    </source>
</evidence>
<evidence type="ECO:0000256" key="8">
    <source>
        <dbReference type="SAM" id="Phobius"/>
    </source>
</evidence>
<evidence type="ECO:0000256" key="5">
    <source>
        <dbReference type="ARBA" id="ARBA00022989"/>
    </source>
</evidence>
<keyword evidence="4 8" id="KW-0812">Transmembrane</keyword>
<keyword evidence="3" id="KW-0813">Transport</keyword>
<dbReference type="PANTHER" id="PTHR10846:SF61">
    <property type="entry name" value="SODIUM_POTASSIUM_CALCIUM EXCHANGER 5"/>
    <property type="match status" value="1"/>
</dbReference>
<evidence type="ECO:0000313" key="9">
    <source>
        <dbReference type="Ensembl" id="ENSPMRP00000035627.1"/>
    </source>
</evidence>
<dbReference type="PANTHER" id="PTHR10846">
    <property type="entry name" value="SODIUM/POTASSIUM/CALCIUM EXCHANGER"/>
    <property type="match status" value="1"/>
</dbReference>
<name>A0A670KLM8_PODMU</name>
<feature type="transmembrane region" description="Helical" evidence="8">
    <location>
        <begin position="67"/>
        <end position="90"/>
    </location>
</feature>
<comment type="similarity">
    <text evidence="2">Belongs to the Ca(2+):cation antiporter (CaCA) (TC 2.A.19) family. SLC24A subfamily.</text>
</comment>
<dbReference type="GO" id="GO:0030318">
    <property type="term" value="P:melanocyte differentiation"/>
    <property type="evidence" value="ECO:0007669"/>
    <property type="project" value="TreeGrafter"/>
</dbReference>
<dbReference type="GO" id="GO:0008273">
    <property type="term" value="F:calcium, potassium:sodium antiporter activity"/>
    <property type="evidence" value="ECO:0007669"/>
    <property type="project" value="TreeGrafter"/>
</dbReference>